<dbReference type="Pfam" id="PF14454">
    <property type="entry name" value="Prok_Ub"/>
    <property type="match status" value="1"/>
</dbReference>
<reference evidence="1" key="1">
    <citation type="submission" date="2017-01" db="EMBL/GenBank/DDBJ databases">
        <title>Complete nucleotide sequence of an IncP-2 blaVIM-2-harboring megaplasmid from Pseudomonas aeruginosa.</title>
        <authorList>
            <person name="Botelho J."/>
            <person name="Grosso F."/>
            <person name="Mabrouk A."/>
            <person name="Peixe L."/>
        </authorList>
    </citation>
    <scope>NUCLEOTIDE SEQUENCE</scope>
    <source>
        <strain evidence="1">FFUP_PS_37</strain>
        <plasmid evidence="1">pJB37</plasmid>
    </source>
</reference>
<dbReference type="InterPro" id="IPR032866">
    <property type="entry name" value="Prok_Ub"/>
</dbReference>
<proteinExistence type="predicted"/>
<evidence type="ECO:0000313" key="1">
    <source>
        <dbReference type="EMBL" id="ARD70310.1"/>
    </source>
</evidence>
<name>A0A1V0M605_PSEAI</name>
<sequence length="75" mass="8601">MRSDTMSIAIVTLDRVFRYAGRDLDDPDPSMEPSDVLKHYSRQFPRLVGAKIVEPISEGDRYVYEFREASFGDKG</sequence>
<dbReference type="NCBIfam" id="TIGR03738">
    <property type="entry name" value="PRTRC_C"/>
    <property type="match status" value="1"/>
</dbReference>
<geneLocation type="plasmid" evidence="1">
    <name>pJB37</name>
</geneLocation>
<accession>A0A1V0M605</accession>
<dbReference type="AlphaFoldDB" id="A0A1V0M605"/>
<dbReference type="EMBL" id="KY494864">
    <property type="protein sequence ID" value="ARD70310.1"/>
    <property type="molecule type" value="Genomic_DNA"/>
</dbReference>
<keyword evidence="1" id="KW-0614">Plasmid</keyword>
<dbReference type="InterPro" id="IPR022289">
    <property type="entry name" value="PRTRC_protein-C"/>
</dbReference>
<protein>
    <submittedName>
        <fullName evidence="1">PRTRC system protein C</fullName>
    </submittedName>
</protein>
<organism evidence="1">
    <name type="scientific">Pseudomonas aeruginosa</name>
    <dbReference type="NCBI Taxonomy" id="287"/>
    <lineage>
        <taxon>Bacteria</taxon>
        <taxon>Pseudomonadati</taxon>
        <taxon>Pseudomonadota</taxon>
        <taxon>Gammaproteobacteria</taxon>
        <taxon>Pseudomonadales</taxon>
        <taxon>Pseudomonadaceae</taxon>
        <taxon>Pseudomonas</taxon>
    </lineage>
</organism>